<name>A0A1A6HZR3_NEOLE</name>
<feature type="non-terminal residue" evidence="3">
    <location>
        <position position="1"/>
    </location>
</feature>
<evidence type="ECO:0000313" key="4">
    <source>
        <dbReference type="Proteomes" id="UP000092124"/>
    </source>
</evidence>
<dbReference type="Pfam" id="PF16511">
    <property type="entry name" value="FERM_f0"/>
    <property type="match status" value="1"/>
</dbReference>
<keyword evidence="4" id="KW-1185">Reference proteome</keyword>
<dbReference type="GO" id="GO:0005925">
    <property type="term" value="C:focal adhesion"/>
    <property type="evidence" value="ECO:0007669"/>
    <property type="project" value="TreeGrafter"/>
</dbReference>
<feature type="compositionally biased region" description="Low complexity" evidence="1">
    <location>
        <begin position="53"/>
        <end position="74"/>
    </location>
</feature>
<dbReference type="AlphaFoldDB" id="A0A1A6HZR3"/>
<dbReference type="OrthoDB" id="10262320at2759"/>
<organism evidence="3 4">
    <name type="scientific">Neotoma lepida</name>
    <name type="common">Desert woodrat</name>
    <dbReference type="NCBI Taxonomy" id="56216"/>
    <lineage>
        <taxon>Eukaryota</taxon>
        <taxon>Metazoa</taxon>
        <taxon>Chordata</taxon>
        <taxon>Craniata</taxon>
        <taxon>Vertebrata</taxon>
        <taxon>Euteleostomi</taxon>
        <taxon>Mammalia</taxon>
        <taxon>Eutheria</taxon>
        <taxon>Euarchontoglires</taxon>
        <taxon>Glires</taxon>
        <taxon>Rodentia</taxon>
        <taxon>Myomorpha</taxon>
        <taxon>Muroidea</taxon>
        <taxon>Cricetidae</taxon>
        <taxon>Neotominae</taxon>
        <taxon>Neotoma</taxon>
    </lineage>
</organism>
<protein>
    <recommendedName>
        <fullName evidence="2">Talin N-terminal F0 domain-containing protein</fullName>
    </recommendedName>
</protein>
<dbReference type="GO" id="GO:0098609">
    <property type="term" value="P:cell-cell adhesion"/>
    <property type="evidence" value="ECO:0007669"/>
    <property type="project" value="TreeGrafter"/>
</dbReference>
<gene>
    <name evidence="3" type="ORF">A6R68_22533</name>
</gene>
<dbReference type="PANTHER" id="PTHR19981">
    <property type="entry name" value="TALIN"/>
    <property type="match status" value="1"/>
</dbReference>
<feature type="region of interest" description="Disordered" evidence="1">
    <location>
        <begin position="1"/>
        <end position="74"/>
    </location>
</feature>
<feature type="domain" description="Talin N-terminal F0" evidence="2">
    <location>
        <begin position="78"/>
        <end position="146"/>
    </location>
</feature>
<evidence type="ECO:0000256" key="1">
    <source>
        <dbReference type="SAM" id="MobiDB-lite"/>
    </source>
</evidence>
<sequence>GGQVSRVPEHRELRLEQLPEVSATIERGPRAPPAGRGRFQDGSGPECRREGEAGAPERPGEPAGSGPAGGAQSRAAQISIGNVVKTMQFEPSTMVYDACRMIRERIPEALAGPPSDFGLFLSDDDPKKGIWLEAGKALDYYMLRNGASPTMMNIHWFES</sequence>
<dbReference type="GO" id="GO:0005178">
    <property type="term" value="F:integrin binding"/>
    <property type="evidence" value="ECO:0007669"/>
    <property type="project" value="TreeGrafter"/>
</dbReference>
<accession>A0A1A6HZR3</accession>
<dbReference type="Gene3D" id="3.10.20.90">
    <property type="entry name" value="Phosphatidylinositol 3-kinase Catalytic Subunit, Chain A, domain 1"/>
    <property type="match status" value="1"/>
</dbReference>
<dbReference type="GO" id="GO:0005737">
    <property type="term" value="C:cytoplasm"/>
    <property type="evidence" value="ECO:0007669"/>
    <property type="project" value="TreeGrafter"/>
</dbReference>
<reference evidence="3 4" key="1">
    <citation type="submission" date="2016-06" db="EMBL/GenBank/DDBJ databases">
        <title>The Draft Genome Sequence and Annotation of the Desert Woodrat Neotoma lepida.</title>
        <authorList>
            <person name="Campbell M."/>
            <person name="Oakeson K.F."/>
            <person name="Yandell M."/>
            <person name="Halpert J.R."/>
            <person name="Dearing D."/>
        </authorList>
    </citation>
    <scope>NUCLEOTIDE SEQUENCE [LARGE SCALE GENOMIC DNA]</scope>
    <source>
        <strain evidence="3">417</strain>
        <tissue evidence="3">Liver</tissue>
    </source>
</reference>
<dbReference type="EMBL" id="LZPO01005771">
    <property type="protein sequence ID" value="OBS83505.1"/>
    <property type="molecule type" value="Genomic_DNA"/>
</dbReference>
<proteinExistence type="predicted"/>
<comment type="caution">
    <text evidence="3">The sequence shown here is derived from an EMBL/GenBank/DDBJ whole genome shotgun (WGS) entry which is preliminary data.</text>
</comment>
<dbReference type="GO" id="GO:0030036">
    <property type="term" value="P:actin cytoskeleton organization"/>
    <property type="evidence" value="ECO:0007669"/>
    <property type="project" value="TreeGrafter"/>
</dbReference>
<dbReference type="GO" id="GO:0005886">
    <property type="term" value="C:plasma membrane"/>
    <property type="evidence" value="ECO:0007669"/>
    <property type="project" value="TreeGrafter"/>
</dbReference>
<dbReference type="InterPro" id="IPR032425">
    <property type="entry name" value="FERM_f0"/>
</dbReference>
<dbReference type="Proteomes" id="UP000092124">
    <property type="component" value="Unassembled WGS sequence"/>
</dbReference>
<dbReference type="PANTHER" id="PTHR19981:SF7">
    <property type="entry name" value="TALIN-1"/>
    <property type="match status" value="1"/>
</dbReference>
<dbReference type="STRING" id="56216.A0A1A6HZR3"/>
<evidence type="ECO:0000313" key="3">
    <source>
        <dbReference type="EMBL" id="OBS83505.1"/>
    </source>
</evidence>
<feature type="compositionally biased region" description="Basic and acidic residues" evidence="1">
    <location>
        <begin position="7"/>
        <end position="17"/>
    </location>
</feature>
<evidence type="ECO:0000259" key="2">
    <source>
        <dbReference type="Pfam" id="PF16511"/>
    </source>
</evidence>